<name>A0A2T0K1U0_9ACTN</name>
<feature type="transmembrane region" description="Helical" evidence="1">
    <location>
        <begin position="19"/>
        <end position="38"/>
    </location>
</feature>
<dbReference type="RefSeq" id="WP_106326352.1">
    <property type="nucleotide sequence ID" value="NZ_BOMO01000065.1"/>
</dbReference>
<evidence type="ECO:0000256" key="1">
    <source>
        <dbReference type="SAM" id="Phobius"/>
    </source>
</evidence>
<dbReference type="OrthoDB" id="4698148at2"/>
<feature type="transmembrane region" description="Helical" evidence="1">
    <location>
        <begin position="162"/>
        <end position="185"/>
    </location>
</feature>
<dbReference type="Proteomes" id="UP000239415">
    <property type="component" value="Unassembled WGS sequence"/>
</dbReference>
<keyword evidence="1" id="KW-0812">Transmembrane</keyword>
<feature type="transmembrane region" description="Helical" evidence="1">
    <location>
        <begin position="58"/>
        <end position="78"/>
    </location>
</feature>
<keyword evidence="3" id="KW-1185">Reference proteome</keyword>
<dbReference type="EMBL" id="PVMZ01000018">
    <property type="protein sequence ID" value="PRX16772.1"/>
    <property type="molecule type" value="Genomic_DNA"/>
</dbReference>
<proteinExistence type="predicted"/>
<comment type="caution">
    <text evidence="2">The sequence shown here is derived from an EMBL/GenBank/DDBJ whole genome shotgun (WGS) entry which is preliminary data.</text>
</comment>
<gene>
    <name evidence="2" type="ORF">CLV67_118103</name>
</gene>
<feature type="transmembrane region" description="Helical" evidence="1">
    <location>
        <begin position="191"/>
        <end position="212"/>
    </location>
</feature>
<dbReference type="AlphaFoldDB" id="A0A2T0K1U0"/>
<keyword evidence="1" id="KW-0472">Membrane</keyword>
<evidence type="ECO:0000313" key="2">
    <source>
        <dbReference type="EMBL" id="PRX16772.1"/>
    </source>
</evidence>
<evidence type="ECO:0000313" key="3">
    <source>
        <dbReference type="Proteomes" id="UP000239415"/>
    </source>
</evidence>
<protein>
    <submittedName>
        <fullName evidence="2">Putative membrane protein DUF2306</fullName>
    </submittedName>
</protein>
<dbReference type="Pfam" id="PF10067">
    <property type="entry name" value="DUF2306"/>
    <property type="match status" value="1"/>
</dbReference>
<organism evidence="2 3">
    <name type="scientific">Actinoplanes italicus</name>
    <dbReference type="NCBI Taxonomy" id="113567"/>
    <lineage>
        <taxon>Bacteria</taxon>
        <taxon>Bacillati</taxon>
        <taxon>Actinomycetota</taxon>
        <taxon>Actinomycetes</taxon>
        <taxon>Micromonosporales</taxon>
        <taxon>Micromonosporaceae</taxon>
        <taxon>Actinoplanes</taxon>
    </lineage>
</organism>
<keyword evidence="1" id="KW-1133">Transmembrane helix</keyword>
<dbReference type="InterPro" id="IPR018750">
    <property type="entry name" value="DUF2306_membrane"/>
</dbReference>
<feature type="transmembrane region" description="Helical" evidence="1">
    <location>
        <begin position="98"/>
        <end position="120"/>
    </location>
</feature>
<feature type="transmembrane region" description="Helical" evidence="1">
    <location>
        <begin position="132"/>
        <end position="150"/>
    </location>
</feature>
<reference evidence="2 3" key="1">
    <citation type="submission" date="2018-03" db="EMBL/GenBank/DDBJ databases">
        <title>Genomic Encyclopedia of Archaeal and Bacterial Type Strains, Phase II (KMG-II): from individual species to whole genera.</title>
        <authorList>
            <person name="Goeker M."/>
        </authorList>
    </citation>
    <scope>NUCLEOTIDE SEQUENCE [LARGE SCALE GENOMIC DNA]</scope>
    <source>
        <strain evidence="2 3">DSM 43146</strain>
    </source>
</reference>
<sequence>MSTTAPAASIEGMKKSSNWLIPAGLVVLAFVPSVAGALRLSEMAGAAEVFPDDRVTQAPVALIAHIVSVTVFGVLGAFQFAPSLRRGRRRWHRVAGRIVLPAGIVAALSGLWLTLFLPWTDVDSVVLTGTRVAVVTYMLMSLILGLLAVLRRDFTTHRAWMIRGYAVGMGAGTQFFTQAPVLAAAGELTAASRAATLILGWLINVLVAEWIIRRSRTSGRRRIPAESPRRAHRISTTGS</sequence>
<accession>A0A2T0K1U0</accession>